<proteinExistence type="predicted"/>
<reference evidence="4 5" key="1">
    <citation type="journal article" date="2022" name="Nat. Genet.">
        <title>Improved pea reference genome and pan-genome highlight genomic features and evolutionary characteristics.</title>
        <authorList>
            <person name="Yang T."/>
            <person name="Liu R."/>
            <person name="Luo Y."/>
            <person name="Hu S."/>
            <person name="Wang D."/>
            <person name="Wang C."/>
            <person name="Pandey M.K."/>
            <person name="Ge S."/>
            <person name="Xu Q."/>
            <person name="Li N."/>
            <person name="Li G."/>
            <person name="Huang Y."/>
            <person name="Saxena R.K."/>
            <person name="Ji Y."/>
            <person name="Li M."/>
            <person name="Yan X."/>
            <person name="He Y."/>
            <person name="Liu Y."/>
            <person name="Wang X."/>
            <person name="Xiang C."/>
            <person name="Varshney R.K."/>
            <person name="Ding H."/>
            <person name="Gao S."/>
            <person name="Zong X."/>
        </authorList>
    </citation>
    <scope>NUCLEOTIDE SEQUENCE [LARGE SCALE GENOMIC DNA]</scope>
    <source>
        <strain evidence="4 5">cv. Zhongwan 6</strain>
    </source>
</reference>
<organism evidence="4 5">
    <name type="scientific">Pisum sativum</name>
    <name type="common">Garden pea</name>
    <name type="synonym">Lathyrus oleraceus</name>
    <dbReference type="NCBI Taxonomy" id="3888"/>
    <lineage>
        <taxon>Eukaryota</taxon>
        <taxon>Viridiplantae</taxon>
        <taxon>Streptophyta</taxon>
        <taxon>Embryophyta</taxon>
        <taxon>Tracheophyta</taxon>
        <taxon>Spermatophyta</taxon>
        <taxon>Magnoliopsida</taxon>
        <taxon>eudicotyledons</taxon>
        <taxon>Gunneridae</taxon>
        <taxon>Pentapetalae</taxon>
        <taxon>rosids</taxon>
        <taxon>fabids</taxon>
        <taxon>Fabales</taxon>
        <taxon>Fabaceae</taxon>
        <taxon>Papilionoideae</taxon>
        <taxon>50 kb inversion clade</taxon>
        <taxon>NPAAA clade</taxon>
        <taxon>Hologalegina</taxon>
        <taxon>IRL clade</taxon>
        <taxon>Fabeae</taxon>
        <taxon>Lathyrus</taxon>
    </lineage>
</organism>
<dbReference type="GO" id="GO:0005739">
    <property type="term" value="C:mitochondrion"/>
    <property type="evidence" value="ECO:0007669"/>
    <property type="project" value="TreeGrafter"/>
</dbReference>
<dbReference type="AlphaFoldDB" id="A0A9D4X1I0"/>
<dbReference type="InterPro" id="IPR036612">
    <property type="entry name" value="KH_dom_type_1_sf"/>
</dbReference>
<dbReference type="SUPFAM" id="SSF54791">
    <property type="entry name" value="Eukaryotic type KH-domain (KH-domain type I)"/>
    <property type="match status" value="1"/>
</dbReference>
<dbReference type="Gramene" id="Psat05G0584700-T1">
    <property type="protein sequence ID" value="KAI5410491.1"/>
    <property type="gene ID" value="KIW84_055847"/>
</dbReference>
<gene>
    <name evidence="4" type="ORF">KIW84_055847</name>
</gene>
<dbReference type="Pfam" id="PF00013">
    <property type="entry name" value="KH_1"/>
    <property type="match status" value="1"/>
</dbReference>
<feature type="domain" description="K Homology" evidence="3">
    <location>
        <begin position="140"/>
        <end position="190"/>
    </location>
</feature>
<dbReference type="Proteomes" id="UP001058974">
    <property type="component" value="Chromosome 5"/>
</dbReference>
<dbReference type="Gene3D" id="3.30.1370.10">
    <property type="entry name" value="K Homology domain, type 1"/>
    <property type="match status" value="1"/>
</dbReference>
<dbReference type="InterPro" id="IPR004088">
    <property type="entry name" value="KH_dom_type_1"/>
</dbReference>
<keyword evidence="1" id="KW-0694">RNA-binding</keyword>
<dbReference type="PANTHER" id="PTHR36767">
    <property type="entry name" value="OS05G0126200 PROTEIN"/>
    <property type="match status" value="1"/>
</dbReference>
<evidence type="ECO:0000313" key="4">
    <source>
        <dbReference type="EMBL" id="KAI5410491.1"/>
    </source>
</evidence>
<dbReference type="PROSITE" id="PS50084">
    <property type="entry name" value="KH_TYPE_1"/>
    <property type="match status" value="1"/>
</dbReference>
<evidence type="ECO:0000256" key="1">
    <source>
        <dbReference type="PROSITE-ProRule" id="PRU00117"/>
    </source>
</evidence>
<evidence type="ECO:0000256" key="2">
    <source>
        <dbReference type="SAM" id="MobiDB-lite"/>
    </source>
</evidence>
<name>A0A9D4X1I0_PEA</name>
<dbReference type="InterPro" id="IPR004087">
    <property type="entry name" value="KH_dom"/>
</dbReference>
<dbReference type="EMBL" id="JAMSHJ010000005">
    <property type="protein sequence ID" value="KAI5410491.1"/>
    <property type="molecule type" value="Genomic_DNA"/>
</dbReference>
<keyword evidence="5" id="KW-1185">Reference proteome</keyword>
<accession>A0A9D4X1I0</accession>
<evidence type="ECO:0000259" key="3">
    <source>
        <dbReference type="SMART" id="SM00322"/>
    </source>
</evidence>
<dbReference type="GO" id="GO:0003723">
    <property type="term" value="F:RNA binding"/>
    <property type="evidence" value="ECO:0007669"/>
    <property type="project" value="UniProtKB-UniRule"/>
</dbReference>
<feature type="region of interest" description="Disordered" evidence="2">
    <location>
        <begin position="59"/>
        <end position="112"/>
    </location>
</feature>
<feature type="compositionally biased region" description="Basic and acidic residues" evidence="2">
    <location>
        <begin position="59"/>
        <end position="69"/>
    </location>
</feature>
<protein>
    <recommendedName>
        <fullName evidence="3">K Homology domain-containing protein</fullName>
    </recommendedName>
</protein>
<dbReference type="PANTHER" id="PTHR36767:SF1">
    <property type="entry name" value="OS05G0126200 PROTEIN"/>
    <property type="match status" value="1"/>
</dbReference>
<dbReference type="CDD" id="cd23700">
    <property type="entry name" value="At3g51010"/>
    <property type="match status" value="1"/>
</dbReference>
<evidence type="ECO:0000313" key="5">
    <source>
        <dbReference type="Proteomes" id="UP001058974"/>
    </source>
</evidence>
<sequence length="227" mass="25423">MRFAGALRNILRPLSLSSSTPLTSQISTTLPFHAPFPSYSKPPQFLLPFLNHFHTLTDTRFPKRRPSDKPRRKRASLRPSGPYAWVEHTTGETILPNKPNEGSVKRRNEKKRMRQRRAFILAEAGASAGGGTRRMAAQSGGDEFSMQIPNNKVGLIIGKGGETIKSMQASTGARIQITFNVKHQLRMEDRIWIQLQSGSEFRCGGFSENRRVITAVVTWRSGHARGK</sequence>
<comment type="caution">
    <text evidence="4">The sequence shown here is derived from an EMBL/GenBank/DDBJ whole genome shotgun (WGS) entry which is preliminary data.</text>
</comment>
<dbReference type="SMART" id="SM00322">
    <property type="entry name" value="KH"/>
    <property type="match status" value="1"/>
</dbReference>